<accession>A0ABY6HNM7</accession>
<dbReference type="Gene3D" id="3.30.1330.10">
    <property type="entry name" value="PurM-like, N-terminal domain"/>
    <property type="match status" value="1"/>
</dbReference>
<dbReference type="EC" id="2.7.4.16" evidence="4"/>
<sequence>MPFSPGKLPTEFMKKLLKICNSSVSMNGVVVGPQLGQDFAAIDMGDSYLISKTNPVTFASDEIGYYAVTLNANDVATSGAIPKWFSSTIFLPEKTTDEAFCLQIFQDIAHECQKWGISIIGGHTEVTFGLDRPIIAGNMLGMVNKSSLVTTKGAQPGDVLMITKGIAIEGTAIIAREKEMALQQKGIQQRIIDEGKTFLHNPGISIVQDARLLHKKFPITAMHGPTEGGFAMGVAEMIGNSQCGVTIEFEQLPILPCTQILCNAFDLDPLRTIASGALLFTIDPKYQSEVIAFMAKNHIQTTSIGVVTKNKGEYLVKKGEDEPFPLCFSTQDEITKIF</sequence>
<dbReference type="InterPro" id="IPR011854">
    <property type="entry name" value="HypE"/>
</dbReference>
<gene>
    <name evidence="4" type="ORF">NEF87_001403</name>
</gene>
<dbReference type="InterPro" id="IPR036676">
    <property type="entry name" value="PurM-like_C_sf"/>
</dbReference>
<feature type="domain" description="PurM-like C-terminal" evidence="3">
    <location>
        <begin position="155"/>
        <end position="316"/>
    </location>
</feature>
<name>A0ABY6HNM7_9ARCH</name>
<dbReference type="Proteomes" id="UP001208689">
    <property type="component" value="Chromosome"/>
</dbReference>
<keyword evidence="4" id="KW-0418">Kinase</keyword>
<proteinExistence type="inferred from homology"/>
<dbReference type="PIRSF" id="PIRSF005644">
    <property type="entry name" value="Hdrgns_mtr_HypE"/>
    <property type="match status" value="1"/>
</dbReference>
<dbReference type="SUPFAM" id="SSF56042">
    <property type="entry name" value="PurM C-terminal domain-like"/>
    <property type="match status" value="1"/>
</dbReference>
<evidence type="ECO:0000313" key="5">
    <source>
        <dbReference type="Proteomes" id="UP001208689"/>
    </source>
</evidence>
<keyword evidence="4" id="KW-0808">Transferase</keyword>
<dbReference type="Pfam" id="PF02769">
    <property type="entry name" value="AIRS_C"/>
    <property type="match status" value="1"/>
</dbReference>
<dbReference type="InterPro" id="IPR016188">
    <property type="entry name" value="PurM-like_N"/>
</dbReference>
<reference evidence="4" key="1">
    <citation type="submission" date="2022-09" db="EMBL/GenBank/DDBJ databases">
        <title>Actin cytoskeleton and complex cell architecture in an #Asgard archaeon.</title>
        <authorList>
            <person name="Ponce Toledo R.I."/>
            <person name="Schleper C."/>
            <person name="Rodrigues Oliveira T."/>
            <person name="Wollweber F."/>
            <person name="Xu J."/>
            <person name="Rittmann S."/>
            <person name="Klingl A."/>
            <person name="Pilhofer M."/>
        </authorList>
    </citation>
    <scope>NUCLEOTIDE SEQUENCE</scope>
    <source>
        <strain evidence="4">B-35</strain>
    </source>
</reference>
<comment type="similarity">
    <text evidence="1">Belongs to the HypE family.</text>
</comment>
<evidence type="ECO:0000256" key="1">
    <source>
        <dbReference type="ARBA" id="ARBA00006243"/>
    </source>
</evidence>
<evidence type="ECO:0000259" key="2">
    <source>
        <dbReference type="Pfam" id="PF00586"/>
    </source>
</evidence>
<dbReference type="PANTHER" id="PTHR30303">
    <property type="entry name" value="HYDROGENASE ISOENZYMES FORMATION PROTEIN HYPE"/>
    <property type="match status" value="1"/>
</dbReference>
<dbReference type="SUPFAM" id="SSF55326">
    <property type="entry name" value="PurM N-terminal domain-like"/>
    <property type="match status" value="1"/>
</dbReference>
<evidence type="ECO:0000259" key="3">
    <source>
        <dbReference type="Pfam" id="PF02769"/>
    </source>
</evidence>
<dbReference type="Gene3D" id="3.90.650.10">
    <property type="entry name" value="PurM-like C-terminal domain"/>
    <property type="match status" value="1"/>
</dbReference>
<dbReference type="PANTHER" id="PTHR30303:SF4">
    <property type="entry name" value="HYDROGENASE EXPRESSION_FORMATION PROTEIN HYPE"/>
    <property type="match status" value="1"/>
</dbReference>
<dbReference type="Pfam" id="PF00586">
    <property type="entry name" value="AIRS"/>
    <property type="match status" value="1"/>
</dbReference>
<dbReference type="InterPro" id="IPR010918">
    <property type="entry name" value="PurM-like_C_dom"/>
</dbReference>
<dbReference type="InterPro" id="IPR036921">
    <property type="entry name" value="PurM-like_N_sf"/>
</dbReference>
<dbReference type="EMBL" id="CP104013">
    <property type="protein sequence ID" value="UYP45118.1"/>
    <property type="molecule type" value="Genomic_DNA"/>
</dbReference>
<organism evidence="4 5">
    <name type="scientific">Candidatus Lokiarchaeum ossiferum</name>
    <dbReference type="NCBI Taxonomy" id="2951803"/>
    <lineage>
        <taxon>Archaea</taxon>
        <taxon>Promethearchaeati</taxon>
        <taxon>Promethearchaeota</taxon>
        <taxon>Promethearchaeia</taxon>
        <taxon>Promethearchaeales</taxon>
        <taxon>Promethearchaeaceae</taxon>
        <taxon>Candidatus Lokiarchaeum</taxon>
    </lineage>
</organism>
<protein>
    <submittedName>
        <fullName evidence="4">Thiamine-monophosphate kinase</fullName>
        <ecNumber evidence="4">2.7.4.16</ecNumber>
    </submittedName>
</protein>
<dbReference type="GO" id="GO:0009030">
    <property type="term" value="F:thiamine-phosphate kinase activity"/>
    <property type="evidence" value="ECO:0007669"/>
    <property type="project" value="UniProtKB-EC"/>
</dbReference>
<feature type="domain" description="PurM-like N-terminal" evidence="2">
    <location>
        <begin position="37"/>
        <end position="143"/>
    </location>
</feature>
<keyword evidence="5" id="KW-1185">Reference proteome</keyword>
<evidence type="ECO:0000313" key="4">
    <source>
        <dbReference type="EMBL" id="UYP45118.1"/>
    </source>
</evidence>